<organism evidence="2 3">
    <name type="scientific">Paeniglutamicibacter gangotriensis</name>
    <dbReference type="NCBI Taxonomy" id="254787"/>
    <lineage>
        <taxon>Bacteria</taxon>
        <taxon>Bacillati</taxon>
        <taxon>Actinomycetota</taxon>
        <taxon>Actinomycetes</taxon>
        <taxon>Micrococcales</taxon>
        <taxon>Micrococcaceae</taxon>
        <taxon>Paeniglutamicibacter</taxon>
    </lineage>
</organism>
<evidence type="ECO:0000256" key="1">
    <source>
        <dbReference type="SAM" id="Phobius"/>
    </source>
</evidence>
<feature type="transmembrane region" description="Helical" evidence="1">
    <location>
        <begin position="20"/>
        <end position="43"/>
    </location>
</feature>
<feature type="transmembrane region" description="Helical" evidence="1">
    <location>
        <begin position="64"/>
        <end position="88"/>
    </location>
</feature>
<keyword evidence="1" id="KW-1133">Transmembrane helix</keyword>
<dbReference type="AlphaFoldDB" id="A0A5B0E9A9"/>
<comment type="caution">
    <text evidence="2">The sequence shown here is derived from an EMBL/GenBank/DDBJ whole genome shotgun (WGS) entry which is preliminary data.</text>
</comment>
<dbReference type="RefSeq" id="WP_149620268.1">
    <property type="nucleotide sequence ID" value="NZ_VOBL01000016.1"/>
</dbReference>
<dbReference type="OrthoDB" id="4938323at2"/>
<gene>
    <name evidence="2" type="ORF">FQ154_14440</name>
</gene>
<accession>A0A5B0E9A9</accession>
<reference evidence="2 3" key="1">
    <citation type="submission" date="2019-07" db="EMBL/GenBank/DDBJ databases">
        <title>Analysis of the biochemical properties, biological activity and biotechnological potential of siderophores and biosurfactants produced by Antarctic psychrotolerant bacteria.</title>
        <authorList>
            <person name="Styczynski M."/>
            <person name="Krucon T."/>
            <person name="Decewicz P."/>
            <person name="Dziewit L."/>
        </authorList>
    </citation>
    <scope>NUCLEOTIDE SEQUENCE [LARGE SCALE GENOMIC DNA]</scope>
    <source>
        <strain evidence="2 3">ANT_H27</strain>
    </source>
</reference>
<evidence type="ECO:0000313" key="2">
    <source>
        <dbReference type="EMBL" id="KAA0975196.1"/>
    </source>
</evidence>
<protein>
    <submittedName>
        <fullName evidence="2">Uncharacterized protein</fullName>
    </submittedName>
</protein>
<keyword evidence="1" id="KW-0472">Membrane</keyword>
<dbReference type="Proteomes" id="UP000323856">
    <property type="component" value="Unassembled WGS sequence"/>
</dbReference>
<keyword evidence="1" id="KW-0812">Transmembrane</keyword>
<dbReference type="EMBL" id="VOBL01000016">
    <property type="protein sequence ID" value="KAA0975196.1"/>
    <property type="molecule type" value="Genomic_DNA"/>
</dbReference>
<proteinExistence type="predicted"/>
<evidence type="ECO:0000313" key="3">
    <source>
        <dbReference type="Proteomes" id="UP000323856"/>
    </source>
</evidence>
<name>A0A5B0E9A9_9MICC</name>
<sequence>MENTTSWTRYLGVSLRPFSGHAPLSLILRGALQAAICIVLLVVGIRMRAEMRQLAAVDAGAAQLGAFLVLAGVVLVVLALAALVKIAVGILDLVPRTSVPGTVISISERKFLDFLPDVVNNALWDRKNNNVGLSWAERRRVRHELVIDTGNGTRAWTLRNRRKARGLLPGQAITVVASPLVGYVERIEPRH</sequence>